<dbReference type="EMBL" id="CAJJDN010000050">
    <property type="protein sequence ID" value="CAD8086791.1"/>
    <property type="molecule type" value="Genomic_DNA"/>
</dbReference>
<sequence length="292" mass="34911">MINQNNCKSFVAVNRSLTNKKVQKFIHQDLKKLRRKQKNLDELFGELEDFAQVSLSKNYSFENIDEDDQTAFELINETYQLKKQELEQNSSQNSSRILPNVFSKQKSERSLREQKEVNRQTSITKINLTQNDDSLISDQSIKIRENYQSQRNLNSIKVLEQYSKTQPRVKLINKKIEIKKEKINEFDKLPLIWQQYYNIQPEKEKAKAKNSILKISEQFKEMEREKILEPFIKDQKLKVKLMTPFIVRKDKPYFVAENKDNKNLIDNMKNENTNLNKDEYLIVNYEQILDYI</sequence>
<dbReference type="AlphaFoldDB" id="A0A8S1N9S1"/>
<name>A0A8S1N9S1_9CILI</name>
<protein>
    <submittedName>
        <fullName evidence="2">Uncharacterized protein</fullName>
    </submittedName>
</protein>
<feature type="region of interest" description="Disordered" evidence="1">
    <location>
        <begin position="85"/>
        <end position="118"/>
    </location>
</feature>
<dbReference type="Proteomes" id="UP000692954">
    <property type="component" value="Unassembled WGS sequence"/>
</dbReference>
<reference evidence="2" key="1">
    <citation type="submission" date="2021-01" db="EMBL/GenBank/DDBJ databases">
        <authorList>
            <consortium name="Genoscope - CEA"/>
            <person name="William W."/>
        </authorList>
    </citation>
    <scope>NUCLEOTIDE SEQUENCE</scope>
</reference>
<evidence type="ECO:0000313" key="3">
    <source>
        <dbReference type="Proteomes" id="UP000692954"/>
    </source>
</evidence>
<organism evidence="2 3">
    <name type="scientific">Paramecium sonneborni</name>
    <dbReference type="NCBI Taxonomy" id="65129"/>
    <lineage>
        <taxon>Eukaryota</taxon>
        <taxon>Sar</taxon>
        <taxon>Alveolata</taxon>
        <taxon>Ciliophora</taxon>
        <taxon>Intramacronucleata</taxon>
        <taxon>Oligohymenophorea</taxon>
        <taxon>Peniculida</taxon>
        <taxon>Parameciidae</taxon>
        <taxon>Paramecium</taxon>
    </lineage>
</organism>
<dbReference type="OrthoDB" id="304323at2759"/>
<feature type="compositionally biased region" description="Basic and acidic residues" evidence="1">
    <location>
        <begin position="105"/>
        <end position="118"/>
    </location>
</feature>
<evidence type="ECO:0000256" key="1">
    <source>
        <dbReference type="SAM" id="MobiDB-lite"/>
    </source>
</evidence>
<keyword evidence="3" id="KW-1185">Reference proteome</keyword>
<proteinExistence type="predicted"/>
<evidence type="ECO:0000313" key="2">
    <source>
        <dbReference type="EMBL" id="CAD8086791.1"/>
    </source>
</evidence>
<gene>
    <name evidence="2" type="ORF">PSON_ATCC_30995.1.T0500191</name>
</gene>
<comment type="caution">
    <text evidence="2">The sequence shown here is derived from an EMBL/GenBank/DDBJ whole genome shotgun (WGS) entry which is preliminary data.</text>
</comment>
<accession>A0A8S1N9S1</accession>